<protein>
    <recommendedName>
        <fullName evidence="1">DSBA-like thioredoxin domain-containing protein</fullName>
    </recommendedName>
</protein>
<dbReference type="PANTHER" id="PTHR13887">
    <property type="entry name" value="GLUTATHIONE S-TRANSFERASE KAPPA"/>
    <property type="match status" value="1"/>
</dbReference>
<accession>A0A1D3JV17</accession>
<name>A0A1D3JV17_PSEVE</name>
<proteinExistence type="predicted"/>
<dbReference type="Gene3D" id="3.40.30.10">
    <property type="entry name" value="Glutaredoxin"/>
    <property type="match status" value="1"/>
</dbReference>
<dbReference type="RefSeq" id="WP_017847602.1">
    <property type="nucleotide sequence ID" value="NZ_AOUH01000022.1"/>
</dbReference>
<dbReference type="AlphaFoldDB" id="A0A1D3JV17"/>
<evidence type="ECO:0000259" key="1">
    <source>
        <dbReference type="Pfam" id="PF01323"/>
    </source>
</evidence>
<dbReference type="GO" id="GO:0016491">
    <property type="term" value="F:oxidoreductase activity"/>
    <property type="evidence" value="ECO:0007669"/>
    <property type="project" value="InterPro"/>
</dbReference>
<evidence type="ECO:0000313" key="3">
    <source>
        <dbReference type="Proteomes" id="UP000245431"/>
    </source>
</evidence>
<feature type="domain" description="DSBA-like thioredoxin" evidence="1">
    <location>
        <begin position="6"/>
        <end position="192"/>
    </location>
</feature>
<reference evidence="3" key="1">
    <citation type="submission" date="2016-07" db="EMBL/GenBank/DDBJ databases">
        <authorList>
            <person name="Florea S."/>
            <person name="Webb J.S."/>
            <person name="Jaromczyk J."/>
            <person name="Schardl C.L."/>
        </authorList>
    </citation>
    <scope>NUCLEOTIDE SEQUENCE [LARGE SCALE GENOMIC DNA]</scope>
    <source>
        <strain evidence="3">1YdBTEX2</strain>
    </source>
</reference>
<gene>
    <name evidence="2" type="ORF">PVE_R1G2032</name>
</gene>
<dbReference type="SUPFAM" id="SSF52833">
    <property type="entry name" value="Thioredoxin-like"/>
    <property type="match status" value="1"/>
</dbReference>
<dbReference type="Pfam" id="PF01323">
    <property type="entry name" value="DSBA"/>
    <property type="match status" value="1"/>
</dbReference>
<dbReference type="Proteomes" id="UP000245431">
    <property type="component" value="Chromosome PVE_r1"/>
</dbReference>
<sequence length="214" mass="23468">MSTATLHYVYDPFCGWCYGAAPMITAATAIPGLEIQAHGVGVLSGDKSKLMSGEWRDFVRPHEARITAFSKQTFADAYVQGVLEHENVQLDSSPPIAAMLTAQQLSGRGIEMLKRLQIAYYQEGQAIADRGVIAGIANELGFEPESFMATFDLITADSLQDHIEHSNEMLEALNARGFPAFALEIDGQMEVLAMGHYLSRPALFKKDIESRLAK</sequence>
<evidence type="ECO:0000313" key="2">
    <source>
        <dbReference type="EMBL" id="SBW79918.1"/>
    </source>
</evidence>
<dbReference type="InterPro" id="IPR036249">
    <property type="entry name" value="Thioredoxin-like_sf"/>
</dbReference>
<organism evidence="2 3">
    <name type="scientific">Pseudomonas veronii 1YdBTEX2</name>
    <dbReference type="NCBI Taxonomy" id="1295141"/>
    <lineage>
        <taxon>Bacteria</taxon>
        <taxon>Pseudomonadati</taxon>
        <taxon>Pseudomonadota</taxon>
        <taxon>Gammaproteobacteria</taxon>
        <taxon>Pseudomonadales</taxon>
        <taxon>Pseudomonadaceae</taxon>
        <taxon>Pseudomonas</taxon>
    </lineage>
</organism>
<dbReference type="CDD" id="cd03025">
    <property type="entry name" value="DsbA_FrnE_like"/>
    <property type="match status" value="1"/>
</dbReference>
<dbReference type="EMBL" id="LT599583">
    <property type="protein sequence ID" value="SBW79918.1"/>
    <property type="molecule type" value="Genomic_DNA"/>
</dbReference>
<dbReference type="PANTHER" id="PTHR13887:SF51">
    <property type="entry name" value="DSBA FAMILY PROTEIN"/>
    <property type="match status" value="1"/>
</dbReference>
<dbReference type="InterPro" id="IPR001853">
    <property type="entry name" value="DSBA-like_thioredoxin_dom"/>
</dbReference>